<keyword evidence="2" id="KW-1185">Reference proteome</keyword>
<proteinExistence type="predicted"/>
<dbReference type="Proteomes" id="UP001344906">
    <property type="component" value="Unassembled WGS sequence"/>
</dbReference>
<dbReference type="RefSeq" id="WP_338257843.1">
    <property type="nucleotide sequence ID" value="NZ_BSRI01000002.1"/>
</dbReference>
<dbReference type="Pfam" id="PF04439">
    <property type="entry name" value="Adenyl_transf"/>
    <property type="match status" value="1"/>
</dbReference>
<dbReference type="Gene3D" id="3.30.460.10">
    <property type="entry name" value="Beta Polymerase, domain 2"/>
    <property type="match status" value="1"/>
</dbReference>
<sequence>MKIQNGPWQAQAIQDLTTLFEGHATVRALLLKGSCANPTIQPDTWSDVDLTVIVADGTLAEFFPTLDWLAPLGTVYTFNQSSNDYTNTARVCLTDFRRFDCAFMQESALLAHPPHSEALQVLFSRSPLVDEALDRTILRPLPVPETTREQFEQMCNDFWFKGMLTTSKVMRGDLLIASHLALEMIQDTCVLAMMLRDQATGTSHHRAGGQGNTFITRLDAEPPHPFSATGILDSVQQSSLLFDELAAQWSPDYQPRRHPLLAWINTARPSSSSS</sequence>
<organism evidence="1 2">
    <name type="scientific">Dictyobacter halimunensis</name>
    <dbReference type="NCBI Taxonomy" id="3026934"/>
    <lineage>
        <taxon>Bacteria</taxon>
        <taxon>Bacillati</taxon>
        <taxon>Chloroflexota</taxon>
        <taxon>Ktedonobacteria</taxon>
        <taxon>Ktedonobacterales</taxon>
        <taxon>Dictyobacteraceae</taxon>
        <taxon>Dictyobacter</taxon>
    </lineage>
</organism>
<evidence type="ECO:0000313" key="2">
    <source>
        <dbReference type="Proteomes" id="UP001344906"/>
    </source>
</evidence>
<evidence type="ECO:0000313" key="1">
    <source>
        <dbReference type="EMBL" id="GLV60703.1"/>
    </source>
</evidence>
<dbReference type="SUPFAM" id="SSF81301">
    <property type="entry name" value="Nucleotidyltransferase"/>
    <property type="match status" value="1"/>
</dbReference>
<gene>
    <name evidence="1" type="ORF">KDH_75220</name>
</gene>
<comment type="caution">
    <text evidence="1">The sequence shown here is derived from an EMBL/GenBank/DDBJ whole genome shotgun (WGS) entry which is preliminary data.</text>
</comment>
<dbReference type="InterPro" id="IPR043519">
    <property type="entry name" value="NT_sf"/>
</dbReference>
<protein>
    <recommendedName>
        <fullName evidence="3">Aminoglycoside 6-adenylyltransferase</fullName>
    </recommendedName>
</protein>
<reference evidence="1 2" key="1">
    <citation type="submission" date="2023-02" db="EMBL/GenBank/DDBJ databases">
        <title>Dictyobacter halimunensis sp. nov., a new member of the class Ktedonobacteria from forest soil in a geothermal area.</title>
        <authorList>
            <person name="Rachmania M.K."/>
            <person name="Ningsih F."/>
            <person name="Sakai Y."/>
            <person name="Yabe S."/>
            <person name="Yokota A."/>
            <person name="Sjamsuridzal W."/>
        </authorList>
    </citation>
    <scope>NUCLEOTIDE SEQUENCE [LARGE SCALE GENOMIC DNA]</scope>
    <source>
        <strain evidence="1 2">S3.2.2.5</strain>
    </source>
</reference>
<evidence type="ECO:0008006" key="3">
    <source>
        <dbReference type="Google" id="ProtNLM"/>
    </source>
</evidence>
<accession>A0ABQ6G7A2</accession>
<dbReference type="EMBL" id="BSRI01000002">
    <property type="protein sequence ID" value="GLV60703.1"/>
    <property type="molecule type" value="Genomic_DNA"/>
</dbReference>
<dbReference type="InterPro" id="IPR007530">
    <property type="entry name" value="Aminoglycoside_adenylylTfrase"/>
</dbReference>
<name>A0ABQ6G7A2_9CHLR</name>